<proteinExistence type="predicted"/>
<dbReference type="AlphaFoldDB" id="A0A917BPU8"/>
<evidence type="ECO:0000256" key="1">
    <source>
        <dbReference type="SAM" id="Coils"/>
    </source>
</evidence>
<protein>
    <submittedName>
        <fullName evidence="2">Uncharacterized protein</fullName>
    </submittedName>
</protein>
<dbReference type="Proteomes" id="UP000632498">
    <property type="component" value="Unassembled WGS sequence"/>
</dbReference>
<keyword evidence="1" id="KW-0175">Coiled coil</keyword>
<comment type="caution">
    <text evidence="2">The sequence shown here is derived from an EMBL/GenBank/DDBJ whole genome shotgun (WGS) entry which is preliminary data.</text>
</comment>
<feature type="coiled-coil region" evidence="1">
    <location>
        <begin position="41"/>
        <end position="126"/>
    </location>
</feature>
<organism evidence="2 3">
    <name type="scientific">Terasakiella brassicae</name>
    <dbReference type="NCBI Taxonomy" id="1634917"/>
    <lineage>
        <taxon>Bacteria</taxon>
        <taxon>Pseudomonadati</taxon>
        <taxon>Pseudomonadota</taxon>
        <taxon>Alphaproteobacteria</taxon>
        <taxon>Rhodospirillales</taxon>
        <taxon>Terasakiellaceae</taxon>
        <taxon>Terasakiella</taxon>
    </lineage>
</organism>
<name>A0A917BPU8_9PROT</name>
<accession>A0A917BPU8</accession>
<keyword evidence="3" id="KW-1185">Reference proteome</keyword>
<reference evidence="2" key="2">
    <citation type="submission" date="2020-09" db="EMBL/GenBank/DDBJ databases">
        <authorList>
            <person name="Sun Q."/>
            <person name="Zhou Y."/>
        </authorList>
    </citation>
    <scope>NUCLEOTIDE SEQUENCE</scope>
    <source>
        <strain evidence="2">CGMCC 1.15254</strain>
    </source>
</reference>
<reference evidence="2" key="1">
    <citation type="journal article" date="2014" name="Int. J. Syst. Evol. Microbiol.">
        <title>Complete genome sequence of Corynebacterium casei LMG S-19264T (=DSM 44701T), isolated from a smear-ripened cheese.</title>
        <authorList>
            <consortium name="US DOE Joint Genome Institute (JGI-PGF)"/>
            <person name="Walter F."/>
            <person name="Albersmeier A."/>
            <person name="Kalinowski J."/>
            <person name="Ruckert C."/>
        </authorList>
    </citation>
    <scope>NUCLEOTIDE SEQUENCE</scope>
    <source>
        <strain evidence="2">CGMCC 1.15254</strain>
    </source>
</reference>
<sequence>MSVSAQVSPRILSAFDRLEKAVLVLEQACESQSTKVDAAQVEVLQNQIEGLKQDNLALSEALEAYSEADYDTQFEELKDKISVLEDNNQALSVQNETLHEIKSDFATRLEKLIGNVQQILDEEEDE</sequence>
<dbReference type="EMBL" id="BMHV01000003">
    <property type="protein sequence ID" value="GGF54544.1"/>
    <property type="molecule type" value="Genomic_DNA"/>
</dbReference>
<evidence type="ECO:0000313" key="3">
    <source>
        <dbReference type="Proteomes" id="UP000632498"/>
    </source>
</evidence>
<evidence type="ECO:0000313" key="2">
    <source>
        <dbReference type="EMBL" id="GGF54544.1"/>
    </source>
</evidence>
<gene>
    <name evidence="2" type="ORF">GCM10011332_04930</name>
</gene>